<dbReference type="AlphaFoldDB" id="A0A2W2DHQ6"/>
<keyword evidence="3" id="KW-1185">Reference proteome</keyword>
<reference evidence="2 3" key="1">
    <citation type="submission" date="2018-01" db="EMBL/GenBank/DDBJ databases">
        <title>Draft genome sequence of Nonomuraea sp. KC333.</title>
        <authorList>
            <person name="Sahin N."/>
            <person name="Saygin H."/>
            <person name="Ay H."/>
        </authorList>
    </citation>
    <scope>NUCLEOTIDE SEQUENCE [LARGE SCALE GENOMIC DNA]</scope>
    <source>
        <strain evidence="2 3">KC333</strain>
    </source>
</reference>
<comment type="caution">
    <text evidence="2">The sequence shown here is derived from an EMBL/GenBank/DDBJ whole genome shotgun (WGS) entry which is preliminary data.</text>
</comment>
<protein>
    <recommendedName>
        <fullName evidence="4">DUF3558 domain-containing protein</fullName>
    </recommendedName>
</protein>
<dbReference type="OrthoDB" id="3533734at2"/>
<dbReference type="EMBL" id="POUD01000378">
    <property type="protein sequence ID" value="PZG04655.1"/>
    <property type="molecule type" value="Genomic_DNA"/>
</dbReference>
<dbReference type="PROSITE" id="PS51257">
    <property type="entry name" value="PROKAR_LIPOPROTEIN"/>
    <property type="match status" value="1"/>
</dbReference>
<organism evidence="2 3">
    <name type="scientific">Nonomuraea aridisoli</name>
    <dbReference type="NCBI Taxonomy" id="2070368"/>
    <lineage>
        <taxon>Bacteria</taxon>
        <taxon>Bacillati</taxon>
        <taxon>Actinomycetota</taxon>
        <taxon>Actinomycetes</taxon>
        <taxon>Streptosporangiales</taxon>
        <taxon>Streptosporangiaceae</taxon>
        <taxon>Nonomuraea</taxon>
    </lineage>
</organism>
<proteinExistence type="predicted"/>
<sequence length="166" mass="18008">MRRPAAMLVMCVMALLTACGGGHATPRPEVTWAAPTPDVTREGVTLSCGGSDVRLPAISGLEQAGSFARLDSLRRPLEVKGRIWKENDERVYVGVVCGVRRAEQFATLVPRSRLTLYEGKPALRWTTRTGVHNFMWLERPGTAVYIGATPGLATEMTPIANDITSA</sequence>
<evidence type="ECO:0000313" key="2">
    <source>
        <dbReference type="EMBL" id="PZG04655.1"/>
    </source>
</evidence>
<evidence type="ECO:0000313" key="3">
    <source>
        <dbReference type="Proteomes" id="UP000249304"/>
    </source>
</evidence>
<evidence type="ECO:0008006" key="4">
    <source>
        <dbReference type="Google" id="ProtNLM"/>
    </source>
</evidence>
<keyword evidence="1" id="KW-0732">Signal</keyword>
<dbReference type="Proteomes" id="UP000249304">
    <property type="component" value="Unassembled WGS sequence"/>
</dbReference>
<gene>
    <name evidence="2" type="ORF">C1J01_44420</name>
</gene>
<accession>A0A2W2DHQ6</accession>
<evidence type="ECO:0000256" key="1">
    <source>
        <dbReference type="SAM" id="SignalP"/>
    </source>
</evidence>
<name>A0A2W2DHQ6_9ACTN</name>
<feature type="signal peptide" evidence="1">
    <location>
        <begin position="1"/>
        <end position="24"/>
    </location>
</feature>
<feature type="chain" id="PRO_5016071921" description="DUF3558 domain-containing protein" evidence="1">
    <location>
        <begin position="25"/>
        <end position="166"/>
    </location>
</feature>
<dbReference type="RefSeq" id="WP_111185048.1">
    <property type="nucleotide sequence ID" value="NZ_POUD01000378.1"/>
</dbReference>